<dbReference type="Proteomes" id="UP000006786">
    <property type="component" value="Unassembled WGS sequence"/>
</dbReference>
<dbReference type="RefSeq" id="WP_008598814.1">
    <property type="nucleotide sequence ID" value="NZ_AMRM01000027.1"/>
</dbReference>
<organism evidence="2 3">
    <name type="scientific">Nitratireductor pacificus pht-3B</name>
    <dbReference type="NCBI Taxonomy" id="391937"/>
    <lineage>
        <taxon>Bacteria</taxon>
        <taxon>Pseudomonadati</taxon>
        <taxon>Pseudomonadota</taxon>
        <taxon>Alphaproteobacteria</taxon>
        <taxon>Hyphomicrobiales</taxon>
        <taxon>Phyllobacteriaceae</taxon>
        <taxon>Nitratireductor</taxon>
    </lineage>
</organism>
<feature type="compositionally biased region" description="Basic residues" evidence="1">
    <location>
        <begin position="1"/>
        <end position="11"/>
    </location>
</feature>
<protein>
    <submittedName>
        <fullName evidence="2">Uncharacterized protein</fullName>
    </submittedName>
</protein>
<keyword evidence="3" id="KW-1185">Reference proteome</keyword>
<feature type="region of interest" description="Disordered" evidence="1">
    <location>
        <begin position="1"/>
        <end position="25"/>
    </location>
</feature>
<dbReference type="AlphaFoldDB" id="K2M528"/>
<dbReference type="EMBL" id="AMRM01000027">
    <property type="protein sequence ID" value="EKF17221.1"/>
    <property type="molecule type" value="Genomic_DNA"/>
</dbReference>
<gene>
    <name evidence="2" type="ORF">NA2_18876</name>
</gene>
<evidence type="ECO:0000313" key="3">
    <source>
        <dbReference type="Proteomes" id="UP000006786"/>
    </source>
</evidence>
<evidence type="ECO:0000313" key="2">
    <source>
        <dbReference type="EMBL" id="EKF17221.1"/>
    </source>
</evidence>
<reference evidence="2 3" key="1">
    <citation type="journal article" date="2012" name="J. Bacteriol.">
        <title>Genome Sequence of Nitratireductor pacificus Type Strain pht-3B.</title>
        <authorList>
            <person name="Lai Q."/>
            <person name="Li G."/>
            <person name="Shao Z."/>
        </authorList>
    </citation>
    <scope>NUCLEOTIDE SEQUENCE [LARGE SCALE GENOMIC DNA]</scope>
    <source>
        <strain evidence="3">pht-3B</strain>
    </source>
</reference>
<proteinExistence type="predicted"/>
<sequence length="84" mass="9677">MHNRFPQRPKGRPPSPDVPAFDPTRQTLHDRKLAAWALTLGARLPLDGVARRRPHRGQLPDVDLTRAEPAVRPSWRDRLAGWFR</sequence>
<evidence type="ECO:0000256" key="1">
    <source>
        <dbReference type="SAM" id="MobiDB-lite"/>
    </source>
</evidence>
<accession>K2M528</accession>
<name>K2M528_9HYPH</name>
<comment type="caution">
    <text evidence="2">The sequence shown here is derived from an EMBL/GenBank/DDBJ whole genome shotgun (WGS) entry which is preliminary data.</text>
</comment>